<dbReference type="SMART" id="SM00850">
    <property type="entry name" value="LytTR"/>
    <property type="match status" value="1"/>
</dbReference>
<dbReference type="InterPro" id="IPR007492">
    <property type="entry name" value="LytTR_DNA-bd_dom"/>
</dbReference>
<dbReference type="InterPro" id="IPR001789">
    <property type="entry name" value="Sig_transdc_resp-reg_receiver"/>
</dbReference>
<accession>A0A832I3E6</accession>
<dbReference type="Gene3D" id="2.40.50.1020">
    <property type="entry name" value="LytTr DNA-binding domain"/>
    <property type="match status" value="1"/>
</dbReference>
<dbReference type="PROSITE" id="PS50930">
    <property type="entry name" value="HTH_LYTTR"/>
    <property type="match status" value="1"/>
</dbReference>
<evidence type="ECO:0000313" key="5">
    <source>
        <dbReference type="EMBL" id="HGZ44222.1"/>
    </source>
</evidence>
<evidence type="ECO:0000259" key="4">
    <source>
        <dbReference type="PROSITE" id="PS50930"/>
    </source>
</evidence>
<evidence type="ECO:0000256" key="1">
    <source>
        <dbReference type="PROSITE-ProRule" id="PRU00169"/>
    </source>
</evidence>
<dbReference type="GO" id="GO:0000156">
    <property type="term" value="F:phosphorelay response regulator activity"/>
    <property type="evidence" value="ECO:0007669"/>
    <property type="project" value="InterPro"/>
</dbReference>
<dbReference type="SMART" id="SM00448">
    <property type="entry name" value="REC"/>
    <property type="match status" value="1"/>
</dbReference>
<name>A0A832I3E6_UNCEI</name>
<sequence length="272" mass="29181">MRAVIVDDEAPARSLMREYLAGHADVEVVAECANGFEAVKRIGELAPDVVFLDVQMPKLDGFEVLELIGPAPAVVFCTAYDEYAIKAFDVHAVDYLLKPFGRARLAEALARVRERLAAGAGGAGGASAPAPPAPPAHAPDDEPRPPAPGPPSAAALANAARPPGRHLERILVRDGARVHVIPVEAVDFLVAQDDYVAVHAGGKSWLKQQPLTDLAAGLDPARFVRIHRSYVVNVERIARLELYAKDSRVAILRDGTQLPVSRSGHARLRELM</sequence>
<evidence type="ECO:0000256" key="2">
    <source>
        <dbReference type="SAM" id="MobiDB-lite"/>
    </source>
</evidence>
<keyword evidence="1" id="KW-0597">Phosphoprotein</keyword>
<dbReference type="Pfam" id="PF00072">
    <property type="entry name" value="Response_reg"/>
    <property type="match status" value="1"/>
</dbReference>
<dbReference type="InterPro" id="IPR046947">
    <property type="entry name" value="LytR-like"/>
</dbReference>
<dbReference type="Gene3D" id="3.40.50.2300">
    <property type="match status" value="1"/>
</dbReference>
<dbReference type="GO" id="GO:0003677">
    <property type="term" value="F:DNA binding"/>
    <property type="evidence" value="ECO:0007669"/>
    <property type="project" value="InterPro"/>
</dbReference>
<dbReference type="InterPro" id="IPR011006">
    <property type="entry name" value="CheY-like_superfamily"/>
</dbReference>
<dbReference type="AlphaFoldDB" id="A0A832I3E6"/>
<dbReference type="PROSITE" id="PS50110">
    <property type="entry name" value="RESPONSE_REGULATORY"/>
    <property type="match status" value="1"/>
</dbReference>
<dbReference type="EMBL" id="DSQF01000025">
    <property type="protein sequence ID" value="HGZ44222.1"/>
    <property type="molecule type" value="Genomic_DNA"/>
</dbReference>
<dbReference type="PANTHER" id="PTHR37299">
    <property type="entry name" value="TRANSCRIPTIONAL REGULATOR-RELATED"/>
    <property type="match status" value="1"/>
</dbReference>
<dbReference type="SUPFAM" id="SSF52172">
    <property type="entry name" value="CheY-like"/>
    <property type="match status" value="1"/>
</dbReference>
<evidence type="ECO:0000259" key="3">
    <source>
        <dbReference type="PROSITE" id="PS50110"/>
    </source>
</evidence>
<comment type="caution">
    <text evidence="5">The sequence shown here is derived from an EMBL/GenBank/DDBJ whole genome shotgun (WGS) entry which is preliminary data.</text>
</comment>
<feature type="compositionally biased region" description="Low complexity" evidence="2">
    <location>
        <begin position="152"/>
        <end position="161"/>
    </location>
</feature>
<organism evidence="5">
    <name type="scientific">Eiseniibacteriota bacterium</name>
    <dbReference type="NCBI Taxonomy" id="2212470"/>
    <lineage>
        <taxon>Bacteria</taxon>
        <taxon>Candidatus Eiseniibacteriota</taxon>
    </lineage>
</organism>
<feature type="region of interest" description="Disordered" evidence="2">
    <location>
        <begin position="120"/>
        <end position="161"/>
    </location>
</feature>
<dbReference type="PANTHER" id="PTHR37299:SF1">
    <property type="entry name" value="STAGE 0 SPORULATION PROTEIN A HOMOLOG"/>
    <property type="match status" value="1"/>
</dbReference>
<protein>
    <submittedName>
        <fullName evidence="5">Response regulator</fullName>
    </submittedName>
</protein>
<reference evidence="5" key="1">
    <citation type="journal article" date="2020" name="mSystems">
        <title>Genome- and Community-Level Interaction Insights into Carbon Utilization and Element Cycling Functions of Hydrothermarchaeota in Hydrothermal Sediment.</title>
        <authorList>
            <person name="Zhou Z."/>
            <person name="Liu Y."/>
            <person name="Xu W."/>
            <person name="Pan J."/>
            <person name="Luo Z.H."/>
            <person name="Li M."/>
        </authorList>
    </citation>
    <scope>NUCLEOTIDE SEQUENCE [LARGE SCALE GENOMIC DNA]</scope>
    <source>
        <strain evidence="5">SpSt-381</strain>
    </source>
</reference>
<feature type="domain" description="HTH LytTR-type" evidence="4">
    <location>
        <begin position="170"/>
        <end position="272"/>
    </location>
</feature>
<gene>
    <name evidence="5" type="ORF">ENR23_12555</name>
</gene>
<feature type="modified residue" description="4-aspartylphosphate" evidence="1">
    <location>
        <position position="53"/>
    </location>
</feature>
<feature type="domain" description="Response regulatory" evidence="3">
    <location>
        <begin position="2"/>
        <end position="113"/>
    </location>
</feature>
<dbReference type="Pfam" id="PF04397">
    <property type="entry name" value="LytTR"/>
    <property type="match status" value="1"/>
</dbReference>
<proteinExistence type="predicted"/>